<dbReference type="Proteomes" id="UP000438429">
    <property type="component" value="Unassembled WGS sequence"/>
</dbReference>
<feature type="signal peptide" evidence="1">
    <location>
        <begin position="1"/>
        <end position="26"/>
    </location>
</feature>
<organism evidence="2 3">
    <name type="scientific">Scophthalmus maximus</name>
    <name type="common">Turbot</name>
    <name type="synonym">Psetta maxima</name>
    <dbReference type="NCBI Taxonomy" id="52904"/>
    <lineage>
        <taxon>Eukaryota</taxon>
        <taxon>Metazoa</taxon>
        <taxon>Chordata</taxon>
        <taxon>Craniata</taxon>
        <taxon>Vertebrata</taxon>
        <taxon>Euteleostomi</taxon>
        <taxon>Actinopterygii</taxon>
        <taxon>Neopterygii</taxon>
        <taxon>Teleostei</taxon>
        <taxon>Neoteleostei</taxon>
        <taxon>Acanthomorphata</taxon>
        <taxon>Carangaria</taxon>
        <taxon>Pleuronectiformes</taxon>
        <taxon>Pleuronectoidei</taxon>
        <taxon>Scophthalmidae</taxon>
        <taxon>Scophthalmus</taxon>
    </lineage>
</organism>
<proteinExistence type="predicted"/>
<name>A0A6A4S1B5_SCOMX</name>
<feature type="chain" id="PRO_5025656909" description="Secreted protein" evidence="1">
    <location>
        <begin position="27"/>
        <end position="161"/>
    </location>
</feature>
<sequence>MPVFKVQLTFADALVVLFLSKKAALCRVLCCGLELLPNKGASSYQSSREPPLWTGSPVTTATAPSLGGKTPLVQTVVAAVARVQGAIVNVGGGIKTIQIVLGNIHEPPLIRPKAQTSARRPRSHVHQLAEGSQFTRVRGRSSTKSVFGFVVSRVCNMSARL</sequence>
<gene>
    <name evidence="2" type="ORF">F2P81_023096</name>
</gene>
<evidence type="ECO:0000256" key="1">
    <source>
        <dbReference type="SAM" id="SignalP"/>
    </source>
</evidence>
<evidence type="ECO:0000313" key="3">
    <source>
        <dbReference type="Proteomes" id="UP000438429"/>
    </source>
</evidence>
<accession>A0A6A4S1B5</accession>
<evidence type="ECO:0008006" key="4">
    <source>
        <dbReference type="Google" id="ProtNLM"/>
    </source>
</evidence>
<keyword evidence="1" id="KW-0732">Signal</keyword>
<protein>
    <recommendedName>
        <fullName evidence="4">Secreted protein</fullName>
    </recommendedName>
</protein>
<dbReference type="AlphaFoldDB" id="A0A6A4S1B5"/>
<reference evidence="2 3" key="1">
    <citation type="submission" date="2019-06" db="EMBL/GenBank/DDBJ databases">
        <title>Draft genomes of female and male turbot (Scophthalmus maximus).</title>
        <authorList>
            <person name="Xu H."/>
            <person name="Xu X.-W."/>
            <person name="Shao C."/>
            <person name="Chen S."/>
        </authorList>
    </citation>
    <scope>NUCLEOTIDE SEQUENCE [LARGE SCALE GENOMIC DNA]</scope>
    <source>
        <strain evidence="2">Ysfricsl-2016a</strain>
        <tissue evidence="2">Blood</tissue>
    </source>
</reference>
<evidence type="ECO:0000313" key="2">
    <source>
        <dbReference type="EMBL" id="KAF0024294.1"/>
    </source>
</evidence>
<dbReference type="EMBL" id="VEVO01000021">
    <property type="protein sequence ID" value="KAF0024294.1"/>
    <property type="molecule type" value="Genomic_DNA"/>
</dbReference>
<comment type="caution">
    <text evidence="2">The sequence shown here is derived from an EMBL/GenBank/DDBJ whole genome shotgun (WGS) entry which is preliminary data.</text>
</comment>